<dbReference type="InterPro" id="IPR024463">
    <property type="entry name" value="Transposase_TnpC_homeodom"/>
</dbReference>
<reference evidence="5" key="1">
    <citation type="submission" date="2021-03" db="EMBL/GenBank/DDBJ databases">
        <authorList>
            <person name="Wang G."/>
        </authorList>
    </citation>
    <scope>NUCLEOTIDE SEQUENCE</scope>
    <source>
        <strain evidence="5">KCTC 12899</strain>
    </source>
</reference>
<evidence type="ECO:0000256" key="1">
    <source>
        <dbReference type="SAM" id="MobiDB-lite"/>
    </source>
</evidence>
<dbReference type="Pfam" id="PF13005">
    <property type="entry name" value="zf-IS66"/>
    <property type="match status" value="1"/>
</dbReference>
<comment type="caution">
    <text evidence="5">The sequence shown here is derived from an EMBL/GenBank/DDBJ whole genome shotgun (WGS) entry which is preliminary data.</text>
</comment>
<dbReference type="PANTHER" id="PTHR33678:SF1">
    <property type="entry name" value="BLL1576 PROTEIN"/>
    <property type="match status" value="1"/>
</dbReference>
<feature type="compositionally biased region" description="Basic and acidic residues" evidence="1">
    <location>
        <begin position="33"/>
        <end position="44"/>
    </location>
</feature>
<organism evidence="5 6">
    <name type="scientific">Acanthopleuribacter pedis</name>
    <dbReference type="NCBI Taxonomy" id="442870"/>
    <lineage>
        <taxon>Bacteria</taxon>
        <taxon>Pseudomonadati</taxon>
        <taxon>Acidobacteriota</taxon>
        <taxon>Holophagae</taxon>
        <taxon>Acanthopleuribacterales</taxon>
        <taxon>Acanthopleuribacteraceae</taxon>
        <taxon>Acanthopleuribacter</taxon>
    </lineage>
</organism>
<evidence type="ECO:0000313" key="6">
    <source>
        <dbReference type="Proteomes" id="UP000664417"/>
    </source>
</evidence>
<feature type="domain" description="Transposase TnpC homeodomain" evidence="4">
    <location>
        <begin position="21"/>
        <end position="93"/>
    </location>
</feature>
<evidence type="ECO:0000259" key="2">
    <source>
        <dbReference type="Pfam" id="PF03050"/>
    </source>
</evidence>
<dbReference type="Proteomes" id="UP000664417">
    <property type="component" value="Unassembled WGS sequence"/>
</dbReference>
<dbReference type="InterPro" id="IPR052344">
    <property type="entry name" value="Transposase-related"/>
</dbReference>
<evidence type="ECO:0000259" key="3">
    <source>
        <dbReference type="Pfam" id="PF13005"/>
    </source>
</evidence>
<evidence type="ECO:0000313" key="5">
    <source>
        <dbReference type="EMBL" id="MBO1323505.1"/>
    </source>
</evidence>
<dbReference type="AlphaFoldDB" id="A0A8J7QJD7"/>
<feature type="domain" description="Transposase IS66 zinc-finger binding" evidence="3">
    <location>
        <begin position="101"/>
        <end position="144"/>
    </location>
</feature>
<dbReference type="Pfam" id="PF13007">
    <property type="entry name" value="LZ_Tnp_IS66"/>
    <property type="match status" value="1"/>
</dbReference>
<dbReference type="Pfam" id="PF03050">
    <property type="entry name" value="DDE_Tnp_IS66"/>
    <property type="match status" value="1"/>
</dbReference>
<protein>
    <submittedName>
        <fullName evidence="5">IS66 family transposase</fullName>
    </submittedName>
</protein>
<dbReference type="InterPro" id="IPR024474">
    <property type="entry name" value="Znf_dom_IS66"/>
</dbReference>
<accession>A0A8J7QJD7</accession>
<dbReference type="PANTHER" id="PTHR33678">
    <property type="entry name" value="BLL1576 PROTEIN"/>
    <property type="match status" value="1"/>
</dbReference>
<feature type="region of interest" description="Disordered" evidence="1">
    <location>
        <begin position="33"/>
        <end position="79"/>
    </location>
</feature>
<evidence type="ECO:0000259" key="4">
    <source>
        <dbReference type="Pfam" id="PF13007"/>
    </source>
</evidence>
<name>A0A8J7QJD7_9BACT</name>
<gene>
    <name evidence="5" type="ORF">J3U88_33870</name>
</gene>
<sequence>MSQTQKNEPRVAELELENELLREKIRFLEGKLYHRSSEARKAPGPEEQDSLFDLEEEEKPDDESEPEQEKVTYTRRKRGKRQPIPDHFERVEILHDLSDEEKVCACGTTRKRIGEETSEQLDLIPAKVQVLRHIRPKYVCPCCESSEETETPVAIAPSPKSMIPKSLAGPGLLAHLINAKYTDALPFYRQEKQLARLGVRLSRTTMSEWSQKAASRCRELVDLIQDDLLASNYVQIDETRVRVHGEQDRKNTTNSYMWVMRGGLPNEGPRTYLYNYSPTRAGETAKRLLSGYQGLVHTDGYSGYDFLGRTEGVVHLACWVHARRKFDETIKANKKGSKKTSHAQRVLSLIAKIYKGHKAMAEHGLTGEKRLDYRREKIDPQLKKLKDLLETLLPKTPPESKLGKAVRYMSNRWRQLVACFEYSEVRLDTNLVENAIRPFVIGRKNWLHCGSPEGAAANGIWFSIIETAKANGQCR</sequence>
<keyword evidence="6" id="KW-1185">Reference proteome</keyword>
<feature type="compositionally biased region" description="Acidic residues" evidence="1">
    <location>
        <begin position="46"/>
        <end position="66"/>
    </location>
</feature>
<feature type="domain" description="Transposase IS66 central" evidence="2">
    <location>
        <begin position="165"/>
        <end position="456"/>
    </location>
</feature>
<dbReference type="RefSeq" id="WP_207863656.1">
    <property type="nucleotide sequence ID" value="NZ_JAFREP010000083.1"/>
</dbReference>
<dbReference type="NCBIfam" id="NF033517">
    <property type="entry name" value="transpos_IS66"/>
    <property type="match status" value="1"/>
</dbReference>
<dbReference type="InterPro" id="IPR004291">
    <property type="entry name" value="Transposase_IS66_central"/>
</dbReference>
<dbReference type="EMBL" id="JAFREP010000083">
    <property type="protein sequence ID" value="MBO1323505.1"/>
    <property type="molecule type" value="Genomic_DNA"/>
</dbReference>
<proteinExistence type="predicted"/>